<dbReference type="InterPro" id="IPR003018">
    <property type="entry name" value="GAF"/>
</dbReference>
<dbReference type="PANTHER" id="PTHR21021:SF15">
    <property type="entry name" value="FREE METHIONINE-R-SULFOXIDE REDUCTASE"/>
    <property type="match status" value="1"/>
</dbReference>
<proteinExistence type="inferred from homology"/>
<dbReference type="GO" id="GO:0033745">
    <property type="term" value="F:L-methionine-(R)-S-oxide reductase activity"/>
    <property type="evidence" value="ECO:0007669"/>
    <property type="project" value="TreeGrafter"/>
</dbReference>
<comment type="caution">
    <text evidence="3">The sequence shown here is derived from an EMBL/GenBank/DDBJ whole genome shotgun (WGS) entry which is preliminary data.</text>
</comment>
<comment type="similarity">
    <text evidence="1">Belongs to the free Met sulfoxide reductase family.</text>
</comment>
<keyword evidence="5" id="KW-1185">Reference proteome</keyword>
<dbReference type="GO" id="GO:0005829">
    <property type="term" value="C:cytosol"/>
    <property type="evidence" value="ECO:0007669"/>
    <property type="project" value="TreeGrafter"/>
</dbReference>
<dbReference type="Proteomes" id="UP000663877">
    <property type="component" value="Unassembled WGS sequence"/>
</dbReference>
<organism evidence="3 6">
    <name type="scientific">Adineta steineri</name>
    <dbReference type="NCBI Taxonomy" id="433720"/>
    <lineage>
        <taxon>Eukaryota</taxon>
        <taxon>Metazoa</taxon>
        <taxon>Spiralia</taxon>
        <taxon>Gnathifera</taxon>
        <taxon>Rotifera</taxon>
        <taxon>Eurotatoria</taxon>
        <taxon>Bdelloidea</taxon>
        <taxon>Adinetida</taxon>
        <taxon>Adinetidae</taxon>
        <taxon>Adineta</taxon>
    </lineage>
</organism>
<dbReference type="FunFam" id="3.30.450.40:FF:000008">
    <property type="entry name" value="GAF domain-containing proteins"/>
    <property type="match status" value="1"/>
</dbReference>
<evidence type="ECO:0000313" key="5">
    <source>
        <dbReference type="Proteomes" id="UP000663832"/>
    </source>
</evidence>
<evidence type="ECO:0000313" key="3">
    <source>
        <dbReference type="EMBL" id="CAF0944478.1"/>
    </source>
</evidence>
<dbReference type="Gene3D" id="3.30.450.40">
    <property type="match status" value="1"/>
</dbReference>
<dbReference type="EMBL" id="CAJNOM010000175">
    <property type="protein sequence ID" value="CAF1181209.1"/>
    <property type="molecule type" value="Genomic_DNA"/>
</dbReference>
<sequence>MPESLEHIDKNASKEEKYKQVLAEIKSLVQHEKDFIANLANISAVLKEVFGFWWVGFYLVKDNQLVLGPFQGPLACTRIQLNKGVCGASWGQSKTIVVPNVHQFPGHIACSSASLSEIVVPIIRMSSNNEQGQVLGVLDVDSEYECHFDDIDQHYLEQLVRESIEPCFN</sequence>
<reference evidence="3" key="1">
    <citation type="submission" date="2021-02" db="EMBL/GenBank/DDBJ databases">
        <authorList>
            <person name="Nowell W R."/>
        </authorList>
    </citation>
    <scope>NUCLEOTIDE SEQUENCE</scope>
</reference>
<evidence type="ECO:0000256" key="1">
    <source>
        <dbReference type="ARBA" id="ARBA00038454"/>
    </source>
</evidence>
<accession>A0A814CHC3</accession>
<dbReference type="PANTHER" id="PTHR21021">
    <property type="entry name" value="GAF/PUTATIVE CYTOSKELETAL PROTEIN"/>
    <property type="match status" value="1"/>
</dbReference>
<name>A0A814CHC3_9BILA</name>
<dbReference type="EMBL" id="CAJNOI010000050">
    <property type="protein sequence ID" value="CAF0944478.1"/>
    <property type="molecule type" value="Genomic_DNA"/>
</dbReference>
<dbReference type="SUPFAM" id="SSF55781">
    <property type="entry name" value="GAF domain-like"/>
    <property type="match status" value="1"/>
</dbReference>
<gene>
    <name evidence="3" type="ORF">BJG266_LOCUS12848</name>
    <name evidence="4" type="ORF">QVE165_LOCUS24691</name>
</gene>
<dbReference type="AlphaFoldDB" id="A0A814CHC3"/>
<feature type="domain" description="GAF" evidence="2">
    <location>
        <begin position="38"/>
        <end position="160"/>
    </location>
</feature>
<dbReference type="InterPro" id="IPR051330">
    <property type="entry name" value="Phosphatase_reg/MetRdx"/>
</dbReference>
<evidence type="ECO:0000313" key="4">
    <source>
        <dbReference type="EMBL" id="CAF1181209.1"/>
    </source>
</evidence>
<evidence type="ECO:0000259" key="2">
    <source>
        <dbReference type="Pfam" id="PF01590"/>
    </source>
</evidence>
<protein>
    <recommendedName>
        <fullName evidence="2">GAF domain-containing protein</fullName>
    </recommendedName>
</protein>
<dbReference type="OrthoDB" id="15735at2759"/>
<dbReference type="Pfam" id="PF01590">
    <property type="entry name" value="GAF"/>
    <property type="match status" value="1"/>
</dbReference>
<dbReference type="InterPro" id="IPR029016">
    <property type="entry name" value="GAF-like_dom_sf"/>
</dbReference>
<evidence type="ECO:0000313" key="6">
    <source>
        <dbReference type="Proteomes" id="UP000663877"/>
    </source>
</evidence>
<dbReference type="Proteomes" id="UP000663832">
    <property type="component" value="Unassembled WGS sequence"/>
</dbReference>